<dbReference type="KEGG" id="blac:94353184"/>
<proteinExistence type="predicted"/>
<evidence type="ECO:0000313" key="2">
    <source>
        <dbReference type="Proteomes" id="UP000294530"/>
    </source>
</evidence>
<protein>
    <submittedName>
        <fullName evidence="1">Uncharacterized protein</fullName>
    </submittedName>
</protein>
<evidence type="ECO:0000313" key="1">
    <source>
        <dbReference type="EMBL" id="TDH66812.1"/>
    </source>
</evidence>
<comment type="caution">
    <text evidence="1">The sequence shown here is derived from an EMBL/GenBank/DDBJ whole genome shotgun (WGS) entry which is preliminary data.</text>
</comment>
<dbReference type="RefSeq" id="XP_067816311.1">
    <property type="nucleotide sequence ID" value="XM_067967513.1"/>
</dbReference>
<accession>A0A976ICF7</accession>
<reference evidence="1 2" key="1">
    <citation type="journal article" date="2021" name="Genome Biol.">
        <title>AFLAP: assembly-free linkage analysis pipeline using k-mers from genome sequencing data.</title>
        <authorList>
            <person name="Fletcher K."/>
            <person name="Zhang L."/>
            <person name="Gil J."/>
            <person name="Han R."/>
            <person name="Cavanaugh K."/>
            <person name="Michelmore R."/>
        </authorList>
    </citation>
    <scope>NUCLEOTIDE SEQUENCE [LARGE SCALE GENOMIC DNA]</scope>
    <source>
        <strain evidence="1 2">SF5</strain>
    </source>
</reference>
<sequence>MIQVIKRFDDSRTQELWLKFTEAPSPMNLVSRNPIEFVQLFHQLLRPTPCPLLEVLHLHE</sequence>
<dbReference type="AlphaFoldDB" id="A0A976ICF7"/>
<dbReference type="GeneID" id="94353184"/>
<dbReference type="Proteomes" id="UP000294530">
    <property type="component" value="Unassembled WGS sequence"/>
</dbReference>
<keyword evidence="2" id="KW-1185">Reference proteome</keyword>
<name>A0A976ICF7_BRELC</name>
<dbReference type="EMBL" id="SHOA02000198">
    <property type="protein sequence ID" value="TDH66812.1"/>
    <property type="molecule type" value="Genomic_DNA"/>
</dbReference>
<gene>
    <name evidence="1" type="ORF">CCR75_009474</name>
</gene>
<organism evidence="1 2">
    <name type="scientific">Bremia lactucae</name>
    <name type="common">Lettuce downy mildew</name>
    <dbReference type="NCBI Taxonomy" id="4779"/>
    <lineage>
        <taxon>Eukaryota</taxon>
        <taxon>Sar</taxon>
        <taxon>Stramenopiles</taxon>
        <taxon>Oomycota</taxon>
        <taxon>Peronosporomycetes</taxon>
        <taxon>Peronosporales</taxon>
        <taxon>Peronosporaceae</taxon>
        <taxon>Bremia</taxon>
    </lineage>
</organism>